<reference evidence="2" key="1">
    <citation type="submission" date="2021-10" db="EMBL/GenBank/DDBJ databases">
        <title>Tropical sea cucumber genome reveals ecological adaptation and Cuvierian tubules defense mechanism.</title>
        <authorList>
            <person name="Chen T."/>
        </authorList>
    </citation>
    <scope>NUCLEOTIDE SEQUENCE</scope>
    <source>
        <strain evidence="2">Nanhai2018</strain>
        <tissue evidence="2">Muscle</tissue>
    </source>
</reference>
<dbReference type="AlphaFoldDB" id="A0A9Q1HHL1"/>
<accession>A0A9Q1HHL1</accession>
<dbReference type="PANTHER" id="PTHR15967:SF0">
    <property type="entry name" value="E2F-ASSOCIATED PHOSPHOPROTEIN"/>
    <property type="match status" value="1"/>
</dbReference>
<feature type="region of interest" description="Disordered" evidence="1">
    <location>
        <begin position="30"/>
        <end position="151"/>
    </location>
</feature>
<evidence type="ECO:0000313" key="3">
    <source>
        <dbReference type="Proteomes" id="UP001152320"/>
    </source>
</evidence>
<feature type="compositionally biased region" description="Basic residues" evidence="1">
    <location>
        <begin position="201"/>
        <end position="211"/>
    </location>
</feature>
<name>A0A9Q1HHL1_HOLLE</name>
<protein>
    <submittedName>
        <fullName evidence="2">E2F-associated phosphoprotein</fullName>
    </submittedName>
</protein>
<proteinExistence type="predicted"/>
<dbReference type="Pfam" id="PF10238">
    <property type="entry name" value="Eapp_C"/>
    <property type="match status" value="1"/>
</dbReference>
<dbReference type="OrthoDB" id="122464at2759"/>
<dbReference type="EMBL" id="JAIZAY010000003">
    <property type="protein sequence ID" value="KAJ8045241.1"/>
    <property type="molecule type" value="Genomic_DNA"/>
</dbReference>
<dbReference type="GO" id="GO:0005634">
    <property type="term" value="C:nucleus"/>
    <property type="evidence" value="ECO:0007669"/>
    <property type="project" value="TreeGrafter"/>
</dbReference>
<feature type="compositionally biased region" description="Acidic residues" evidence="1">
    <location>
        <begin position="57"/>
        <end position="68"/>
    </location>
</feature>
<dbReference type="PANTHER" id="PTHR15967">
    <property type="entry name" value="E2F-ASSOCIATED PHOSPHOPROTEIN"/>
    <property type="match status" value="1"/>
</dbReference>
<feature type="region of interest" description="Disordered" evidence="1">
    <location>
        <begin position="201"/>
        <end position="233"/>
    </location>
</feature>
<feature type="compositionally biased region" description="Low complexity" evidence="1">
    <location>
        <begin position="30"/>
        <end position="39"/>
    </location>
</feature>
<evidence type="ECO:0000256" key="1">
    <source>
        <dbReference type="SAM" id="MobiDB-lite"/>
    </source>
</evidence>
<evidence type="ECO:0000313" key="2">
    <source>
        <dbReference type="EMBL" id="KAJ8045241.1"/>
    </source>
</evidence>
<dbReference type="Proteomes" id="UP001152320">
    <property type="component" value="Chromosome 3"/>
</dbReference>
<keyword evidence="3" id="KW-1185">Reference proteome</keyword>
<organism evidence="2 3">
    <name type="scientific">Holothuria leucospilota</name>
    <name type="common">Black long sea cucumber</name>
    <name type="synonym">Mertensiothuria leucospilota</name>
    <dbReference type="NCBI Taxonomy" id="206669"/>
    <lineage>
        <taxon>Eukaryota</taxon>
        <taxon>Metazoa</taxon>
        <taxon>Echinodermata</taxon>
        <taxon>Eleutherozoa</taxon>
        <taxon>Echinozoa</taxon>
        <taxon>Holothuroidea</taxon>
        <taxon>Aspidochirotacea</taxon>
        <taxon>Aspidochirotida</taxon>
        <taxon>Holothuriidae</taxon>
        <taxon>Holothuria</taxon>
    </lineage>
</organism>
<dbReference type="InterPro" id="IPR019370">
    <property type="entry name" value="E2F-assoc_phosphoprotein"/>
</dbReference>
<feature type="compositionally biased region" description="Basic and acidic residues" evidence="1">
    <location>
        <begin position="69"/>
        <end position="86"/>
    </location>
</feature>
<feature type="compositionally biased region" description="Polar residues" evidence="1">
    <location>
        <begin position="121"/>
        <end position="145"/>
    </location>
</feature>
<gene>
    <name evidence="2" type="ORF">HOLleu_08207</name>
</gene>
<sequence>MEMGLEESMKQHEKQQFELADFYVFSSSANASTAGASSSRGGLEADNTGRKKYYDDVYFDSDDEDEGQTELKTDGSQRKSGKENKRQLVQSNDDLFYDPEIDDQNQRWVDNQRSRYIPSTRPRTATSPNSSSAPEGQIARQSPKAQSDGHKSDAILNCPACMTTLCLDCQRHELYPTQYRAMFVLNCSIIRSERLRYKVGQRKKRKWKKQKAGTSHQSEKTETAGTTETSNDGDTEEFYHPVKCAECNTEVAVYDKDEVYHFFNVLSGIA</sequence>
<comment type="caution">
    <text evidence="2">The sequence shown here is derived from an EMBL/GenBank/DDBJ whole genome shotgun (WGS) entry which is preliminary data.</text>
</comment>